<dbReference type="AlphaFoldDB" id="A0A482EX28"/>
<organism evidence="1">
    <name type="scientific">Salmonella sp</name>
    <dbReference type="NCBI Taxonomy" id="599"/>
    <lineage>
        <taxon>Bacteria</taxon>
        <taxon>Pseudomonadati</taxon>
        <taxon>Pseudomonadota</taxon>
        <taxon>Gammaproteobacteria</taxon>
        <taxon>Enterobacterales</taxon>
        <taxon>Enterobacteriaceae</taxon>
        <taxon>Salmonella</taxon>
    </lineage>
</organism>
<protein>
    <submittedName>
        <fullName evidence="1">Uncharacterized protein</fullName>
    </submittedName>
</protein>
<reference evidence="1" key="1">
    <citation type="submission" date="2019-01" db="EMBL/GenBank/DDBJ databases">
        <title>Salmonella strain 1423 plasmid sequences.</title>
        <authorList>
            <person name="Chen K."/>
            <person name="Chen S."/>
        </authorList>
    </citation>
    <scope>NUCLEOTIDE SEQUENCE</scope>
    <source>
        <strain evidence="1">Sa1423</strain>
        <plasmid evidence="1">pSa1423-90k</plasmid>
    </source>
</reference>
<geneLocation type="plasmid" evidence="1">
    <name>pSa1423-90k</name>
</geneLocation>
<proteinExistence type="predicted"/>
<gene>
    <name evidence="1" type="ORF">NNIBIDOC_00065</name>
</gene>
<dbReference type="EMBL" id="MK356557">
    <property type="protein sequence ID" value="QBM91395.1"/>
    <property type="molecule type" value="Genomic_DNA"/>
</dbReference>
<evidence type="ECO:0000313" key="1">
    <source>
        <dbReference type="EMBL" id="QBM91395.1"/>
    </source>
</evidence>
<accession>A0A482EX28</accession>
<sequence length="55" mass="6131">MAGGRKIKMRHQRSRMARYGNQIPLQLYPAVVDIFWDVPTPPAAANHSVRAGNGE</sequence>
<name>A0A482EX28_SALSP</name>
<keyword evidence="1" id="KW-0614">Plasmid</keyword>